<dbReference type="Proteomes" id="UP000004594">
    <property type="component" value="Unassembled WGS sequence"/>
</dbReference>
<evidence type="ECO:0000256" key="6">
    <source>
        <dbReference type="SAM" id="MobiDB-lite"/>
    </source>
</evidence>
<gene>
    <name evidence="8" type="ORF">HMPREF9220_0693</name>
</gene>
<dbReference type="EMBL" id="AENT01000015">
    <property type="protein sequence ID" value="EFR42868.1"/>
    <property type="molecule type" value="Genomic_DNA"/>
</dbReference>
<dbReference type="Pfam" id="PF03741">
    <property type="entry name" value="TerC"/>
    <property type="match status" value="1"/>
</dbReference>
<name>E4L8L9_9FIRM</name>
<comment type="subcellular location">
    <subcellularLocation>
        <location evidence="1">Membrane</location>
        <topology evidence="1">Multi-pass membrane protein</topology>
    </subcellularLocation>
</comment>
<comment type="caution">
    <text evidence="8">The sequence shown here is derived from an EMBL/GenBank/DDBJ whole genome shotgun (WGS) entry which is preliminary data.</text>
</comment>
<evidence type="ECO:0000256" key="1">
    <source>
        <dbReference type="ARBA" id="ARBA00004141"/>
    </source>
</evidence>
<evidence type="ECO:0000313" key="9">
    <source>
        <dbReference type="Proteomes" id="UP000004594"/>
    </source>
</evidence>
<feature type="transmembrane region" description="Helical" evidence="7">
    <location>
        <begin position="138"/>
        <end position="156"/>
    </location>
</feature>
<dbReference type="InterPro" id="IPR022301">
    <property type="entry name" value="Integral_membrane_YjbE"/>
</dbReference>
<reference evidence="8 9" key="1">
    <citation type="submission" date="2010-11" db="EMBL/GenBank/DDBJ databases">
        <authorList>
            <person name="Durkin A.S."/>
            <person name="Madupu R."/>
            <person name="Torralba M."/>
            <person name="Gillis M."/>
            <person name="Methe B."/>
            <person name="Sutton G."/>
            <person name="Nelson K.E."/>
        </authorList>
    </citation>
    <scope>NUCLEOTIDE SEQUENCE [LARGE SCALE GENOMIC DNA]</scope>
    <source>
        <strain evidence="8 9">UPII 345-E</strain>
    </source>
</reference>
<protein>
    <submittedName>
        <fullName evidence="8">Integral membrane protein, YjbE family</fullName>
    </submittedName>
</protein>
<feature type="transmembrane region" description="Helical" evidence="7">
    <location>
        <begin position="199"/>
        <end position="218"/>
    </location>
</feature>
<feature type="region of interest" description="Disordered" evidence="6">
    <location>
        <begin position="228"/>
        <end position="248"/>
    </location>
</feature>
<evidence type="ECO:0000256" key="2">
    <source>
        <dbReference type="ARBA" id="ARBA00007511"/>
    </source>
</evidence>
<comment type="similarity">
    <text evidence="2">Belongs to the TerC family.</text>
</comment>
<keyword evidence="3 7" id="KW-0812">Transmembrane</keyword>
<dbReference type="PANTHER" id="PTHR30238:SF4">
    <property type="entry name" value="SLL1022 PROTEIN"/>
    <property type="match status" value="1"/>
</dbReference>
<evidence type="ECO:0000256" key="4">
    <source>
        <dbReference type="ARBA" id="ARBA00022989"/>
    </source>
</evidence>
<evidence type="ECO:0000256" key="3">
    <source>
        <dbReference type="ARBA" id="ARBA00022692"/>
    </source>
</evidence>
<accession>E4L8L9</accession>
<proteinExistence type="inferred from homology"/>
<evidence type="ECO:0000313" key="8">
    <source>
        <dbReference type="EMBL" id="EFR42868.1"/>
    </source>
</evidence>
<feature type="transmembrane region" description="Helical" evidence="7">
    <location>
        <begin position="13"/>
        <end position="34"/>
    </location>
</feature>
<dbReference type="PANTHER" id="PTHR30238">
    <property type="entry name" value="MEMBRANE BOUND PREDICTED REDOX MODULATOR"/>
    <property type="match status" value="1"/>
</dbReference>
<feature type="transmembrane region" description="Helical" evidence="7">
    <location>
        <begin position="72"/>
        <end position="92"/>
    </location>
</feature>
<dbReference type="RefSeq" id="WP_007554496.1">
    <property type="nucleotide sequence ID" value="NZ_AENT01000015.1"/>
</dbReference>
<feature type="transmembrane region" description="Helical" evidence="7">
    <location>
        <begin position="46"/>
        <end position="66"/>
    </location>
</feature>
<keyword evidence="4 7" id="KW-1133">Transmembrane helix</keyword>
<sequence>MGELLTVAGLIKVLKVLVVDLFLAGDNAILISMVAGHLEHDLRKKAIFFGTFGAIVLRLVLAFLFVEALHTIPYLHLIGGILLLWIAIELMIQDKHKHKKHIGAKKKLLSAICTIIIADGVMSIDNVLGVVAAAEGHMVLVMAGILVSVPIIVWGSNLFADLIEKYPWILYLGGAILAWSAVGMIIQDPSVSAVLGDQHLTLGSAAMVLCYIISKIISRMKLAGHVKRAKERHAQKRAERKTGRKENL</sequence>
<feature type="transmembrane region" description="Helical" evidence="7">
    <location>
        <begin position="108"/>
        <end position="132"/>
    </location>
</feature>
<dbReference type="AlphaFoldDB" id="E4L8L9"/>
<dbReference type="OrthoDB" id="5295733at2"/>
<dbReference type="NCBIfam" id="TIGR03717">
    <property type="entry name" value="R_switched_YjbE"/>
    <property type="match status" value="1"/>
</dbReference>
<dbReference type="GO" id="GO:0016020">
    <property type="term" value="C:membrane"/>
    <property type="evidence" value="ECO:0007669"/>
    <property type="project" value="UniProtKB-SubCell"/>
</dbReference>
<organism evidence="8 9">
    <name type="scientific">Dialister micraerophilus UPII 345-E</name>
    <dbReference type="NCBI Taxonomy" id="910314"/>
    <lineage>
        <taxon>Bacteria</taxon>
        <taxon>Bacillati</taxon>
        <taxon>Bacillota</taxon>
        <taxon>Negativicutes</taxon>
        <taxon>Veillonellales</taxon>
        <taxon>Veillonellaceae</taxon>
        <taxon>Dialister</taxon>
    </lineage>
</organism>
<dbReference type="eggNOG" id="COG0861">
    <property type="taxonomic scope" value="Bacteria"/>
</dbReference>
<feature type="transmembrane region" description="Helical" evidence="7">
    <location>
        <begin position="168"/>
        <end position="187"/>
    </location>
</feature>
<dbReference type="InterPro" id="IPR005496">
    <property type="entry name" value="Integral_membrane_TerC"/>
</dbReference>
<feature type="compositionally biased region" description="Basic and acidic residues" evidence="6">
    <location>
        <begin position="236"/>
        <end position="248"/>
    </location>
</feature>
<keyword evidence="5 7" id="KW-0472">Membrane</keyword>
<evidence type="ECO:0000256" key="5">
    <source>
        <dbReference type="ARBA" id="ARBA00023136"/>
    </source>
</evidence>
<evidence type="ECO:0000256" key="7">
    <source>
        <dbReference type="SAM" id="Phobius"/>
    </source>
</evidence>